<comment type="caution">
    <text evidence="5">The sequence shown here is derived from an EMBL/GenBank/DDBJ whole genome shotgun (WGS) entry which is preliminary data.</text>
</comment>
<gene>
    <name evidence="5" type="ORF">IAB68_06420</name>
</gene>
<name>A0A9D1IQK1_9FIRM</name>
<dbReference type="GO" id="GO:0003677">
    <property type="term" value="F:DNA binding"/>
    <property type="evidence" value="ECO:0007669"/>
    <property type="project" value="UniProtKB-KW"/>
</dbReference>
<dbReference type="PANTHER" id="PTHR33175:SF3">
    <property type="entry name" value="DNA-BINDING PROTEIN HU-BETA"/>
    <property type="match status" value="1"/>
</dbReference>
<dbReference type="SUPFAM" id="SSF47729">
    <property type="entry name" value="IHF-like DNA-binding proteins"/>
    <property type="match status" value="1"/>
</dbReference>
<organism evidence="5 6">
    <name type="scientific">Candidatus Aphodocola excrementigallinarum</name>
    <dbReference type="NCBI Taxonomy" id="2840670"/>
    <lineage>
        <taxon>Bacteria</taxon>
        <taxon>Bacillati</taxon>
        <taxon>Bacillota</taxon>
        <taxon>Bacilli</taxon>
        <taxon>Candidatus Aphodocola</taxon>
    </lineage>
</organism>
<proteinExistence type="inferred from homology"/>
<dbReference type="Gene3D" id="4.10.520.10">
    <property type="entry name" value="IHF-like DNA-binding proteins"/>
    <property type="match status" value="1"/>
</dbReference>
<dbReference type="CDD" id="cd13831">
    <property type="entry name" value="HU"/>
    <property type="match status" value="1"/>
</dbReference>
<dbReference type="GO" id="GO:0030527">
    <property type="term" value="F:structural constituent of chromatin"/>
    <property type="evidence" value="ECO:0007669"/>
    <property type="project" value="InterPro"/>
</dbReference>
<accession>A0A9D1IQK1</accession>
<evidence type="ECO:0000313" key="6">
    <source>
        <dbReference type="Proteomes" id="UP000824074"/>
    </source>
</evidence>
<evidence type="ECO:0000256" key="3">
    <source>
        <dbReference type="ARBA" id="ARBA00023125"/>
    </source>
</evidence>
<keyword evidence="3 5" id="KW-0238">DNA-binding</keyword>
<dbReference type="GO" id="GO:0030261">
    <property type="term" value="P:chromosome condensation"/>
    <property type="evidence" value="ECO:0007669"/>
    <property type="project" value="UniProtKB-KW"/>
</dbReference>
<evidence type="ECO:0000256" key="2">
    <source>
        <dbReference type="ARBA" id="ARBA00023067"/>
    </source>
</evidence>
<dbReference type="GO" id="GO:0005829">
    <property type="term" value="C:cytosol"/>
    <property type="evidence" value="ECO:0007669"/>
    <property type="project" value="TreeGrafter"/>
</dbReference>
<evidence type="ECO:0000313" key="5">
    <source>
        <dbReference type="EMBL" id="HIU40911.1"/>
    </source>
</evidence>
<sequence>MSKQELVEKMAEKAGLTKADAARALDAFMASVTEALKAGDKVSLVGFGTYATSERPAREGRNPRTGETVKIAARTAVTFKAGSKLKEAVNK</sequence>
<reference evidence="5" key="1">
    <citation type="submission" date="2020-10" db="EMBL/GenBank/DDBJ databases">
        <authorList>
            <person name="Gilroy R."/>
        </authorList>
    </citation>
    <scope>NUCLEOTIDE SEQUENCE</scope>
    <source>
        <strain evidence="5">CHK193-30670</strain>
    </source>
</reference>
<comment type="similarity">
    <text evidence="1 4">Belongs to the bacterial histone-like protein family.</text>
</comment>
<dbReference type="InterPro" id="IPR010992">
    <property type="entry name" value="IHF-like_DNA-bd_dom_sf"/>
</dbReference>
<dbReference type="Proteomes" id="UP000824074">
    <property type="component" value="Unassembled WGS sequence"/>
</dbReference>
<keyword evidence="2" id="KW-0226">DNA condensation</keyword>
<reference evidence="5" key="2">
    <citation type="journal article" date="2021" name="PeerJ">
        <title>Extensive microbial diversity within the chicken gut microbiome revealed by metagenomics and culture.</title>
        <authorList>
            <person name="Gilroy R."/>
            <person name="Ravi A."/>
            <person name="Getino M."/>
            <person name="Pursley I."/>
            <person name="Horton D.L."/>
            <person name="Alikhan N.F."/>
            <person name="Baker D."/>
            <person name="Gharbi K."/>
            <person name="Hall N."/>
            <person name="Watson M."/>
            <person name="Adriaenssens E.M."/>
            <person name="Foster-Nyarko E."/>
            <person name="Jarju S."/>
            <person name="Secka A."/>
            <person name="Antonio M."/>
            <person name="Oren A."/>
            <person name="Chaudhuri R.R."/>
            <person name="La Ragione R."/>
            <person name="Hildebrand F."/>
            <person name="Pallen M.J."/>
        </authorList>
    </citation>
    <scope>NUCLEOTIDE SEQUENCE</scope>
    <source>
        <strain evidence="5">CHK193-30670</strain>
    </source>
</reference>
<dbReference type="Pfam" id="PF00216">
    <property type="entry name" value="Bac_DNA_binding"/>
    <property type="match status" value="1"/>
</dbReference>
<evidence type="ECO:0000256" key="1">
    <source>
        <dbReference type="ARBA" id="ARBA00010529"/>
    </source>
</evidence>
<dbReference type="InterPro" id="IPR000119">
    <property type="entry name" value="Hist_DNA-bd"/>
</dbReference>
<dbReference type="AlphaFoldDB" id="A0A9D1IQK1"/>
<dbReference type="PANTHER" id="PTHR33175">
    <property type="entry name" value="DNA-BINDING PROTEIN HU"/>
    <property type="match status" value="1"/>
</dbReference>
<evidence type="ECO:0000256" key="4">
    <source>
        <dbReference type="RuleBase" id="RU003939"/>
    </source>
</evidence>
<dbReference type="EMBL" id="DVMT01000065">
    <property type="protein sequence ID" value="HIU40911.1"/>
    <property type="molecule type" value="Genomic_DNA"/>
</dbReference>
<dbReference type="PRINTS" id="PR01727">
    <property type="entry name" value="DNABINDINGHU"/>
</dbReference>
<protein>
    <submittedName>
        <fullName evidence="5">HU family DNA-binding protein</fullName>
    </submittedName>
</protein>
<dbReference type="SMART" id="SM00411">
    <property type="entry name" value="BHL"/>
    <property type="match status" value="1"/>
</dbReference>